<evidence type="ECO:0000313" key="3">
    <source>
        <dbReference type="Proteomes" id="UP000190896"/>
    </source>
</evidence>
<dbReference type="RefSeq" id="WP_078485894.1">
    <property type="nucleotide sequence ID" value="NZ_MPRJ01000009.1"/>
</dbReference>
<protein>
    <submittedName>
        <fullName evidence="2">Uncharacterized protein</fullName>
    </submittedName>
</protein>
<proteinExistence type="predicted"/>
<evidence type="ECO:0000256" key="1">
    <source>
        <dbReference type="SAM" id="MobiDB-lite"/>
    </source>
</evidence>
<keyword evidence="3" id="KW-1185">Reference proteome</keyword>
<feature type="compositionally biased region" description="Basic and acidic residues" evidence="1">
    <location>
        <begin position="157"/>
        <end position="168"/>
    </location>
</feature>
<dbReference type="AlphaFoldDB" id="A0A1T2KXF5"/>
<sequence>MTRFGEDEHRTPAQLVVLEGYEEPIGYQRLVLYQENTEGKFVSTRSRFSALVIDDIESLGDVIRIVTPAPYHHSLVFESPAVVNKNDRRRDPSSIYAVLRKHIDRSSKTVTLALPHTNRHRGELELRQVRFKSHVSTVKKSLVFSRWMEAVNLQARSHNEHEKREAATRPRLAAF</sequence>
<reference evidence="2 3" key="1">
    <citation type="submission" date="2016-11" db="EMBL/GenBank/DDBJ databases">
        <title>Mixed transmission modes and dynamic genome evolution in an obligate animal-bacterial symbiosis.</title>
        <authorList>
            <person name="Russell S.L."/>
            <person name="Corbett-Detig R.B."/>
            <person name="Cavanaugh C.M."/>
        </authorList>
    </citation>
    <scope>NUCLEOTIDE SEQUENCE [LARGE SCALE GENOMIC DNA]</scope>
    <source>
        <strain evidence="2">Se-Cadez</strain>
    </source>
</reference>
<accession>A0A1T2KXF5</accession>
<dbReference type="EMBL" id="MPRJ01000009">
    <property type="protein sequence ID" value="OOZ37481.1"/>
    <property type="molecule type" value="Genomic_DNA"/>
</dbReference>
<evidence type="ECO:0000313" key="2">
    <source>
        <dbReference type="EMBL" id="OOZ37481.1"/>
    </source>
</evidence>
<gene>
    <name evidence="2" type="ORF">BOW51_02180</name>
</gene>
<organism evidence="2 3">
    <name type="scientific">Solemya velesiana gill symbiont</name>
    <dbReference type="NCBI Taxonomy" id="1918948"/>
    <lineage>
        <taxon>Bacteria</taxon>
        <taxon>Pseudomonadati</taxon>
        <taxon>Pseudomonadota</taxon>
        <taxon>Gammaproteobacteria</taxon>
        <taxon>sulfur-oxidizing symbionts</taxon>
    </lineage>
</organism>
<feature type="region of interest" description="Disordered" evidence="1">
    <location>
        <begin position="156"/>
        <end position="175"/>
    </location>
</feature>
<dbReference type="Proteomes" id="UP000190896">
    <property type="component" value="Unassembled WGS sequence"/>
</dbReference>
<name>A0A1T2KXF5_9GAMM</name>
<comment type="caution">
    <text evidence="2">The sequence shown here is derived from an EMBL/GenBank/DDBJ whole genome shotgun (WGS) entry which is preliminary data.</text>
</comment>